<proteinExistence type="predicted"/>
<organism evidence="1 2">
    <name type="scientific">Streblomastix strix</name>
    <dbReference type="NCBI Taxonomy" id="222440"/>
    <lineage>
        <taxon>Eukaryota</taxon>
        <taxon>Metamonada</taxon>
        <taxon>Preaxostyla</taxon>
        <taxon>Oxymonadida</taxon>
        <taxon>Streblomastigidae</taxon>
        <taxon>Streblomastix</taxon>
    </lineage>
</organism>
<sequence length="147" mass="16736">MVAQLPQNKVVIAPTTAFQSARLICNANLFAGIVIYQLTYQIYTFEYLPLTLATNGARNLCMRIQRKLGLLSIQSTKNVTQRLMRASVAQLDIAFDLQSKDIIEVQIYETVESEKEFGEAIASFLYFHVHCDLKLHFSEVKKAFIEL</sequence>
<dbReference type="AlphaFoldDB" id="A0A5J4VA85"/>
<comment type="caution">
    <text evidence="1">The sequence shown here is derived from an EMBL/GenBank/DDBJ whole genome shotgun (WGS) entry which is preliminary data.</text>
</comment>
<dbReference type="EMBL" id="SNRW01008448">
    <property type="protein sequence ID" value="KAA6379508.1"/>
    <property type="molecule type" value="Genomic_DNA"/>
</dbReference>
<name>A0A5J4VA85_9EUKA</name>
<gene>
    <name evidence="1" type="ORF">EZS28_024965</name>
</gene>
<reference evidence="1 2" key="1">
    <citation type="submission" date="2019-03" db="EMBL/GenBank/DDBJ databases">
        <title>Single cell metagenomics reveals metabolic interactions within the superorganism composed of flagellate Streblomastix strix and complex community of Bacteroidetes bacteria on its surface.</title>
        <authorList>
            <person name="Treitli S.C."/>
            <person name="Kolisko M."/>
            <person name="Husnik F."/>
            <person name="Keeling P."/>
            <person name="Hampl V."/>
        </authorList>
    </citation>
    <scope>NUCLEOTIDE SEQUENCE [LARGE SCALE GENOMIC DNA]</scope>
    <source>
        <strain evidence="1">ST1C</strain>
    </source>
</reference>
<dbReference type="Proteomes" id="UP000324800">
    <property type="component" value="Unassembled WGS sequence"/>
</dbReference>
<protein>
    <submittedName>
        <fullName evidence="1">Uncharacterized protein</fullName>
    </submittedName>
</protein>
<evidence type="ECO:0000313" key="2">
    <source>
        <dbReference type="Proteomes" id="UP000324800"/>
    </source>
</evidence>
<accession>A0A5J4VA85</accession>
<evidence type="ECO:0000313" key="1">
    <source>
        <dbReference type="EMBL" id="KAA6379508.1"/>
    </source>
</evidence>